<dbReference type="Proteomes" id="UP000325558">
    <property type="component" value="Unassembled WGS sequence"/>
</dbReference>
<evidence type="ECO:0000313" key="2">
    <source>
        <dbReference type="EMBL" id="KAE8347700.1"/>
    </source>
</evidence>
<dbReference type="Gene3D" id="2.120.10.70">
    <property type="entry name" value="Fucose-specific lectin"/>
    <property type="match status" value="1"/>
</dbReference>
<dbReference type="AlphaFoldDB" id="A0A5N6YVP8"/>
<evidence type="ECO:0000256" key="1">
    <source>
        <dbReference type="SAM" id="MobiDB-lite"/>
    </source>
</evidence>
<sequence length="355" mass="40228">MSLTAILNPLSRPGYEEALVFHYSTSPIPPEEGDQPAVNLGVHRFSLTDRKDYFYTDLNKKSFVPLVNPAGIDIAFYNGAPRVFGFTKVDENAKENDGGDGGDGGDGDRPVQQRITQLSPTTTPIDKDDEGPVKGKFKKPLATIYDLTKGEAYLFALRPTNKVDTVELIYYVLGDSRPYGRPIPIHARPDSQLDAIIHVTAKKQRYFFQPSGGAEVKNIIRWAEIDSDKWGDVPGVVAWESSPIAVVNGIADLEDEEAPKEYLYVYYVATNQRVHRARYDYHKREQDDNDRWDKEPVEISDRTITKPWRWLKVVPFTPTENWVFFLADNEEPVRLKDTVSKTRSPAVEVPPKLRD</sequence>
<gene>
    <name evidence="2" type="ORF">BDV24DRAFT_907</name>
</gene>
<dbReference type="OrthoDB" id="4436531at2759"/>
<feature type="region of interest" description="Disordered" evidence="1">
    <location>
        <begin position="91"/>
        <end position="134"/>
    </location>
</feature>
<name>A0A5N6YVP8_9EURO</name>
<reference evidence="2" key="1">
    <citation type="submission" date="2019-04" db="EMBL/GenBank/DDBJ databases">
        <title>Friends and foes A comparative genomics study of 23 Aspergillus species from section Flavi.</title>
        <authorList>
            <consortium name="DOE Joint Genome Institute"/>
            <person name="Kjaerbolling I."/>
            <person name="Vesth T."/>
            <person name="Frisvad J.C."/>
            <person name="Nybo J.L."/>
            <person name="Theobald S."/>
            <person name="Kildgaard S."/>
            <person name="Isbrandt T."/>
            <person name="Kuo A."/>
            <person name="Sato A."/>
            <person name="Lyhne E.K."/>
            <person name="Kogle M.E."/>
            <person name="Wiebenga A."/>
            <person name="Kun R.S."/>
            <person name="Lubbers R.J."/>
            <person name="Makela M.R."/>
            <person name="Barry K."/>
            <person name="Chovatia M."/>
            <person name="Clum A."/>
            <person name="Daum C."/>
            <person name="Haridas S."/>
            <person name="He G."/>
            <person name="LaButti K."/>
            <person name="Lipzen A."/>
            <person name="Mondo S."/>
            <person name="Riley R."/>
            <person name="Salamov A."/>
            <person name="Simmons B.A."/>
            <person name="Magnuson J.K."/>
            <person name="Henrissat B."/>
            <person name="Mortensen U.H."/>
            <person name="Larsen T.O."/>
            <person name="Devries R.P."/>
            <person name="Grigoriev I.V."/>
            <person name="Machida M."/>
            <person name="Baker S.E."/>
            <person name="Andersen M.R."/>
        </authorList>
    </citation>
    <scope>NUCLEOTIDE SEQUENCE</scope>
    <source>
        <strain evidence="2">CBS 117612</strain>
    </source>
</reference>
<organism evidence="2">
    <name type="scientific">Aspergillus arachidicola</name>
    <dbReference type="NCBI Taxonomy" id="656916"/>
    <lineage>
        <taxon>Eukaryota</taxon>
        <taxon>Fungi</taxon>
        <taxon>Dikarya</taxon>
        <taxon>Ascomycota</taxon>
        <taxon>Pezizomycotina</taxon>
        <taxon>Eurotiomycetes</taxon>
        <taxon>Eurotiomycetidae</taxon>
        <taxon>Eurotiales</taxon>
        <taxon>Aspergillaceae</taxon>
        <taxon>Aspergillus</taxon>
        <taxon>Aspergillus subgen. Circumdati</taxon>
    </lineage>
</organism>
<dbReference type="EMBL" id="ML737112">
    <property type="protein sequence ID" value="KAE8347700.1"/>
    <property type="molecule type" value="Genomic_DNA"/>
</dbReference>
<accession>A0A5N6YVP8</accession>
<proteinExistence type="predicted"/>
<protein>
    <submittedName>
        <fullName evidence="2">Uncharacterized protein</fullName>
    </submittedName>
</protein>
<feature type="compositionally biased region" description="Polar residues" evidence="1">
    <location>
        <begin position="113"/>
        <end position="124"/>
    </location>
</feature>